<name>A0ABX1RD48_9PSEU</name>
<evidence type="ECO:0000313" key="5">
    <source>
        <dbReference type="Proteomes" id="UP001296706"/>
    </source>
</evidence>
<evidence type="ECO:0000256" key="2">
    <source>
        <dbReference type="ARBA" id="ARBA00022723"/>
    </source>
</evidence>
<dbReference type="PANTHER" id="PTHR30149:SF0">
    <property type="entry name" value="HYDROGENASE MATURATION FACTOR HYPD"/>
    <property type="match status" value="1"/>
</dbReference>
<dbReference type="Pfam" id="PF01924">
    <property type="entry name" value="HypD"/>
    <property type="match status" value="1"/>
</dbReference>
<keyword evidence="3" id="KW-0408">Iron</keyword>
<comment type="similarity">
    <text evidence="1">Belongs to the HypD family.</text>
</comment>
<dbReference type="PIRSF" id="PIRSF005622">
    <property type="entry name" value="Hydrgn_mat_hypD"/>
    <property type="match status" value="1"/>
</dbReference>
<dbReference type="InterPro" id="IPR002780">
    <property type="entry name" value="Hyd_form_HypD"/>
</dbReference>
<dbReference type="NCBIfam" id="TIGR00075">
    <property type="entry name" value="hypD"/>
    <property type="match status" value="1"/>
</dbReference>
<gene>
    <name evidence="4" type="primary">hypD</name>
    <name evidence="4" type="ORF">HF577_14605</name>
</gene>
<accession>A0ABX1RD48</accession>
<proteinExistence type="inferred from homology"/>
<evidence type="ECO:0000256" key="1">
    <source>
        <dbReference type="ARBA" id="ARBA00007888"/>
    </source>
</evidence>
<dbReference type="RefSeq" id="WP_169396388.1">
    <property type="nucleotide sequence ID" value="NZ_BAAAJH010000027.1"/>
</dbReference>
<dbReference type="Proteomes" id="UP001296706">
    <property type="component" value="Unassembled WGS sequence"/>
</dbReference>
<evidence type="ECO:0000256" key="3">
    <source>
        <dbReference type="ARBA" id="ARBA00023004"/>
    </source>
</evidence>
<keyword evidence="5" id="KW-1185">Reference proteome</keyword>
<reference evidence="4 5" key="1">
    <citation type="submission" date="2020-04" db="EMBL/GenBank/DDBJ databases">
        <authorList>
            <person name="Klaysubun C."/>
            <person name="Duangmal K."/>
            <person name="Lipun K."/>
        </authorList>
    </citation>
    <scope>NUCLEOTIDE SEQUENCE [LARGE SCALE GENOMIC DNA]</scope>
    <source>
        <strain evidence="4 5">JCM 11839</strain>
    </source>
</reference>
<protein>
    <submittedName>
        <fullName evidence="4">Hydrogenase formation protein HypD</fullName>
    </submittedName>
</protein>
<evidence type="ECO:0000313" key="4">
    <source>
        <dbReference type="EMBL" id="NMH78312.1"/>
    </source>
</evidence>
<comment type="caution">
    <text evidence="4">The sequence shown here is derived from an EMBL/GenBank/DDBJ whole genome shotgun (WGS) entry which is preliminary data.</text>
</comment>
<sequence length="375" mass="41400">MKFVDEFRDAGMARTLATQIAALCEPGRHYKFMEVCGGHTHTIYKHGLEDYLPETVSLVHGPGCPVCVIPMGRVDDAIAIAEHDDVILTTFGDMLRVPGGRGSFFDSKAAGADIRMVYSPLDALKIARKNPDKRVVFMAIGFETTAPSTAMTVLRAAAEGLDNFSIFCNHVTIIPAIKAILDSPDLRLDGFLGPGHVSTVIGCRPYEWIARDAHKPLVCAGFEPLDILQSVYQLLVQLKEGRCEIENQYARVVPWDGNPKALQVIGEVMELRRHFEWRGLGFISHSALQVRERYARFDAERIFSVPGVRVADPKACQCGEVLKGVLKPWECKVFGTACTPETPIGTCMVSSEGACAAYYNFGRFSRDRVKEATRT</sequence>
<organism evidence="4 5">
    <name type="scientific">Pseudonocardia xinjiangensis</name>
    <dbReference type="NCBI Taxonomy" id="75289"/>
    <lineage>
        <taxon>Bacteria</taxon>
        <taxon>Bacillati</taxon>
        <taxon>Actinomycetota</taxon>
        <taxon>Actinomycetes</taxon>
        <taxon>Pseudonocardiales</taxon>
        <taxon>Pseudonocardiaceae</taxon>
        <taxon>Pseudonocardia</taxon>
    </lineage>
</organism>
<dbReference type="Gene3D" id="6.10.20.100">
    <property type="match status" value="1"/>
</dbReference>
<dbReference type="EMBL" id="JAAXKY010000041">
    <property type="protein sequence ID" value="NMH78312.1"/>
    <property type="molecule type" value="Genomic_DNA"/>
</dbReference>
<dbReference type="InterPro" id="IPR042244">
    <property type="entry name" value="HypD_2_sf"/>
</dbReference>
<dbReference type="InterPro" id="IPR042243">
    <property type="entry name" value="HypD_1"/>
</dbReference>
<dbReference type="Gene3D" id="3.40.50.11750">
    <property type="entry name" value="HypD, alpha/beta domain 1"/>
    <property type="match status" value="2"/>
</dbReference>
<keyword evidence="2" id="KW-0479">Metal-binding</keyword>
<dbReference type="PANTHER" id="PTHR30149">
    <property type="entry name" value="HYDROGENASE PROTEIN ASSEMBLY PROTEIN HYPD"/>
    <property type="match status" value="1"/>
</dbReference>